<evidence type="ECO:0000256" key="3">
    <source>
        <dbReference type="ARBA" id="ARBA00022723"/>
    </source>
</evidence>
<sequence length="102" mass="10625">MKKQMGVLAVAALVAALPLTASADEALAKSKACLSCHQVDKKVVGPAFKDVAAKYKGDKAAPAALAEKVKHGTKGTWGQIPMPAQNVTDEEAKKLVAWVLSL</sequence>
<dbReference type="Gene3D" id="1.10.760.10">
    <property type="entry name" value="Cytochrome c-like domain"/>
    <property type="match status" value="1"/>
</dbReference>
<keyword evidence="3 6" id="KW-0479">Metal-binding</keyword>
<evidence type="ECO:0000313" key="10">
    <source>
        <dbReference type="Proteomes" id="UP001204142"/>
    </source>
</evidence>
<feature type="chain" id="PRO_5046546557" evidence="7">
    <location>
        <begin position="24"/>
        <end position="102"/>
    </location>
</feature>
<name>A0ABT1WG32_9BURK</name>
<feature type="domain" description="Cytochrome c" evidence="8">
    <location>
        <begin position="18"/>
        <end position="102"/>
    </location>
</feature>
<evidence type="ECO:0000313" key="9">
    <source>
        <dbReference type="EMBL" id="MCQ8896339.1"/>
    </source>
</evidence>
<gene>
    <name evidence="9" type="ORF">NQT62_07820</name>
</gene>
<dbReference type="InterPro" id="IPR002324">
    <property type="entry name" value="Cyt_c_ID"/>
</dbReference>
<keyword evidence="10" id="KW-1185">Reference proteome</keyword>
<dbReference type="EMBL" id="JANIGO010000002">
    <property type="protein sequence ID" value="MCQ8896339.1"/>
    <property type="molecule type" value="Genomic_DNA"/>
</dbReference>
<dbReference type="InterPro" id="IPR036909">
    <property type="entry name" value="Cyt_c-like_dom_sf"/>
</dbReference>
<evidence type="ECO:0000259" key="8">
    <source>
        <dbReference type="PROSITE" id="PS51007"/>
    </source>
</evidence>
<feature type="signal peptide" evidence="7">
    <location>
        <begin position="1"/>
        <end position="23"/>
    </location>
</feature>
<keyword evidence="1" id="KW-0813">Transport</keyword>
<organism evidence="9 10">
    <name type="scientific">Limnobacter humi</name>
    <dbReference type="NCBI Taxonomy" id="1778671"/>
    <lineage>
        <taxon>Bacteria</taxon>
        <taxon>Pseudomonadati</taxon>
        <taxon>Pseudomonadota</taxon>
        <taxon>Betaproteobacteria</taxon>
        <taxon>Burkholderiales</taxon>
        <taxon>Burkholderiaceae</taxon>
        <taxon>Limnobacter</taxon>
    </lineage>
</organism>
<dbReference type="Proteomes" id="UP001204142">
    <property type="component" value="Unassembled WGS sequence"/>
</dbReference>
<dbReference type="RefSeq" id="WP_256764434.1">
    <property type="nucleotide sequence ID" value="NZ_JANIGO010000002.1"/>
</dbReference>
<evidence type="ECO:0000256" key="1">
    <source>
        <dbReference type="ARBA" id="ARBA00022448"/>
    </source>
</evidence>
<protein>
    <submittedName>
        <fullName evidence="9">C-type cytochrome</fullName>
    </submittedName>
</protein>
<dbReference type="PRINTS" id="PR00606">
    <property type="entry name" value="CYTCHROMECID"/>
</dbReference>
<keyword evidence="7" id="KW-0732">Signal</keyword>
<dbReference type="InterPro" id="IPR009056">
    <property type="entry name" value="Cyt_c-like_dom"/>
</dbReference>
<proteinExistence type="predicted"/>
<evidence type="ECO:0000256" key="6">
    <source>
        <dbReference type="PROSITE-ProRule" id="PRU00433"/>
    </source>
</evidence>
<accession>A0ABT1WG32</accession>
<dbReference type="Pfam" id="PF00034">
    <property type="entry name" value="Cytochrom_C"/>
    <property type="match status" value="1"/>
</dbReference>
<evidence type="ECO:0000256" key="4">
    <source>
        <dbReference type="ARBA" id="ARBA00022982"/>
    </source>
</evidence>
<reference evidence="9 10" key="1">
    <citation type="submission" date="2022-07" db="EMBL/GenBank/DDBJ databases">
        <authorList>
            <person name="Xamxidin M."/>
            <person name="Wu M."/>
        </authorList>
    </citation>
    <scope>NUCLEOTIDE SEQUENCE [LARGE SCALE GENOMIC DNA]</scope>
    <source>
        <strain evidence="9 10">NBRC 111650</strain>
    </source>
</reference>
<dbReference type="PROSITE" id="PS51007">
    <property type="entry name" value="CYTC"/>
    <property type="match status" value="1"/>
</dbReference>
<keyword evidence="5 6" id="KW-0408">Iron</keyword>
<evidence type="ECO:0000256" key="5">
    <source>
        <dbReference type="ARBA" id="ARBA00023004"/>
    </source>
</evidence>
<evidence type="ECO:0000256" key="2">
    <source>
        <dbReference type="ARBA" id="ARBA00022617"/>
    </source>
</evidence>
<dbReference type="SUPFAM" id="SSF46626">
    <property type="entry name" value="Cytochrome c"/>
    <property type="match status" value="1"/>
</dbReference>
<keyword evidence="2 6" id="KW-0349">Heme</keyword>
<evidence type="ECO:0000256" key="7">
    <source>
        <dbReference type="SAM" id="SignalP"/>
    </source>
</evidence>
<comment type="caution">
    <text evidence="9">The sequence shown here is derived from an EMBL/GenBank/DDBJ whole genome shotgun (WGS) entry which is preliminary data.</text>
</comment>
<keyword evidence="4" id="KW-0249">Electron transport</keyword>